<dbReference type="InterPro" id="IPR012675">
    <property type="entry name" value="Beta-grasp_dom_sf"/>
</dbReference>
<dbReference type="OrthoDB" id="9805041at2"/>
<dbReference type="InterPro" id="IPR033655">
    <property type="entry name" value="TGS_RelA/SpoT"/>
</dbReference>
<dbReference type="SUPFAM" id="SSF81301">
    <property type="entry name" value="Nucleotidyltransferase"/>
    <property type="match status" value="1"/>
</dbReference>
<evidence type="ECO:0000256" key="1">
    <source>
        <dbReference type="ARBA" id="ARBA00007476"/>
    </source>
</evidence>
<evidence type="ECO:0000313" key="5">
    <source>
        <dbReference type="Proteomes" id="UP000187486"/>
    </source>
</evidence>
<dbReference type="SUPFAM" id="SSF81271">
    <property type="entry name" value="TGS-like"/>
    <property type="match status" value="1"/>
</dbReference>
<dbReference type="Pfam" id="PF02824">
    <property type="entry name" value="TGS"/>
    <property type="match status" value="1"/>
</dbReference>
<dbReference type="FunFam" id="3.10.20.30:FF:000002">
    <property type="entry name" value="GTP pyrophosphokinase (RelA/SpoT)"/>
    <property type="match status" value="1"/>
</dbReference>
<dbReference type="Proteomes" id="UP000187486">
    <property type="component" value="Unassembled WGS sequence"/>
</dbReference>
<sequence length="1461" mass="159554">MDEADGLVSEHPAWDRLTREATMALRVPGNGNQGTGFIIAPGIVATCAHVLADDIERLPPLVTVASVWSGQSYDLVPRREDYHRSAAGLDLALLRFPVPPEARHVLPNSAIAIGDPLWAYGHPAGGFRAGQPATFHYEGESRRDLNDDLPVLRLRGTPVGAGFSGSAVVNRRTGAVCGMLCTSDKSGSAHMLPIAEIVGLCDEARRIGGTIWLSYQHWLRHLDDAQLRAGGWAVAGPKLLGYLTTAARAAHQHPYPAVTGGRTPSLTEVYVQQDALSEDTMAGQPGDSAAGLPASVLFDRPGDSLLIGGPGAGKSSLLRAAVTFLVGRWLRGETPVAPVRVLAGDLVASSPLPEAISASVRADLSAIGLRQSWPPEFFAEPPVPGGCWLVLVDGLDEVMNHEQRRTILTKLAGARAEMPDGLYRFIVASRPMAPPHVFGEADWKPTGFQLLEFTENQYKTFTERWFRHLEIADPEEKAQEFVTRIKDVGLAELARTPLVATMLCQVFANDPDTVLPGTRSLLYEAFVEMAHSRQFQAVGGIRSQLKGILGPYGEEAERAGEALLVRTGELIGFLAFRRQQGDTGSSVDLLGARTAALRPGHVPERIWLALLAEVLRRNGVLVEYGDNFAFLHRTVEEYLAARFVTGDPELSEQEFRSIFDPGQDTAPIRPSYVRFLVTAWQDRRDLGGALAHLVRRGDPDDLRFVASLVTDGVLLEPRLRAEVANGLVAVATDPQADGFTRRSAAEALLQVDQARAMPALRRIAATNTIRETYRLWAVTTMAAALRDGSDALDDEIARTPWAMRVLAESADTEMRRLLRAIAGDTALQGRTRFQAANALCAVEPDAGLFAAIAQDPMVTKGYRLDAARAWAEYDERGAKLLAELAGESSGKATSRVRARLARRISSRNPLVNSVLEPVVEVHRAHHPRADFVLLQEAYDFAERKHRGQYRESGDPYITHPLAVATILTEMGSDTDTVAAGLLHAVVEHTDCDLDEVYRMFGPDIAALVDAVTELDRDLLGPATDAESIRKLVIASARDPRGLVLKLADRLHIMRTMRYLPAEQQARRARETLEILAPLARRMSINVLAAELEDLSFAILMPKRYDEVVRAVVDRAAFSDQAWSEVKEILLESLASAKIKAEIRVEGRRYHSIHQRVLDRGDGAVLDADDISVGVLLVRTVPDCYAALGVVHALWNPKGKLSDYVASPRFGLYQSLHTTVVGPGGRPLEIRIRTHEMHRSAEYGAADAGIMSGEAAWLRQLLDWQREIGEPGEFLDTLRGDLAREEIYVFTPKGDTVVLPQDATTIDFAYAIHTEVGHRYAGAKVNDREVTPETRLQDGDTVEVVTSDDVEPVSAWLNSVVSPRAKTKIKQALDRKPQDAETTTRATIEVLALDQRLLTVDLLRVLDASDLVLVSVTVSGGAEHEVRNHLVVEARRPEQIAAAVEALRAITAVLEVIPGEPA</sequence>
<dbReference type="InterPro" id="IPR012676">
    <property type="entry name" value="TGS-like"/>
</dbReference>
<evidence type="ECO:0000256" key="2">
    <source>
        <dbReference type="ARBA" id="ARBA00025704"/>
    </source>
</evidence>
<keyword evidence="5" id="KW-1185">Reference proteome</keyword>
<dbReference type="GO" id="GO:0005886">
    <property type="term" value="C:plasma membrane"/>
    <property type="evidence" value="ECO:0007669"/>
    <property type="project" value="TreeGrafter"/>
</dbReference>
<dbReference type="InterPro" id="IPR007685">
    <property type="entry name" value="RelA_SpoT"/>
</dbReference>
<dbReference type="InterPro" id="IPR009003">
    <property type="entry name" value="Peptidase_S1_PA"/>
</dbReference>
<dbReference type="Gene3D" id="1.10.3210.10">
    <property type="entry name" value="Hypothetical protein af1432"/>
    <property type="match status" value="1"/>
</dbReference>
<dbReference type="PROSITE" id="PS51880">
    <property type="entry name" value="TGS"/>
    <property type="match status" value="1"/>
</dbReference>
<feature type="domain" description="TGS" evidence="3">
    <location>
        <begin position="1284"/>
        <end position="1345"/>
    </location>
</feature>
<dbReference type="PANTHER" id="PTHR21262">
    <property type="entry name" value="GUANOSINE-3',5'-BIS DIPHOSPHATE 3'-PYROPHOSPHOHYDROLASE"/>
    <property type="match status" value="1"/>
</dbReference>
<comment type="similarity">
    <text evidence="1">Belongs to the RelA/SpoT family.</text>
</comment>
<dbReference type="Gene3D" id="3.30.460.10">
    <property type="entry name" value="Beta Polymerase, domain 2"/>
    <property type="match status" value="1"/>
</dbReference>
<dbReference type="SUPFAM" id="SSF50494">
    <property type="entry name" value="Trypsin-like serine proteases"/>
    <property type="match status" value="1"/>
</dbReference>
<dbReference type="InterPro" id="IPR043519">
    <property type="entry name" value="NT_sf"/>
</dbReference>
<reference evidence="4 5" key="1">
    <citation type="submission" date="2016-01" db="EMBL/GenBank/DDBJ databases">
        <title>Amycolatopsis coloradensis genome sequencing and assembly.</title>
        <authorList>
            <person name="Mayilraj S."/>
        </authorList>
    </citation>
    <scope>NUCLEOTIDE SEQUENCE [LARGE SCALE GENOMIC DNA]</scope>
    <source>
        <strain evidence="4 5">DSM 44225</strain>
    </source>
</reference>
<dbReference type="InterPro" id="IPR003607">
    <property type="entry name" value="HD/PDEase_dom"/>
</dbReference>
<dbReference type="FunFam" id="1.10.3210.10:FF:000001">
    <property type="entry name" value="GTP pyrophosphokinase RelA"/>
    <property type="match status" value="1"/>
</dbReference>
<accession>A0A1R0KS90</accession>
<organism evidence="4 5">
    <name type="scientific">Amycolatopsis coloradensis</name>
    <dbReference type="NCBI Taxonomy" id="76021"/>
    <lineage>
        <taxon>Bacteria</taxon>
        <taxon>Bacillati</taxon>
        <taxon>Actinomycetota</taxon>
        <taxon>Actinomycetes</taxon>
        <taxon>Pseudonocardiales</taxon>
        <taxon>Pseudonocardiaceae</taxon>
        <taxon>Amycolatopsis</taxon>
    </lineage>
</organism>
<dbReference type="SMART" id="SM00954">
    <property type="entry name" value="RelA_SpoT"/>
    <property type="match status" value="1"/>
</dbReference>
<dbReference type="CDD" id="cd01668">
    <property type="entry name" value="TGS_RSH"/>
    <property type="match status" value="1"/>
</dbReference>
<dbReference type="Gene3D" id="3.10.20.30">
    <property type="match status" value="1"/>
</dbReference>
<dbReference type="InterPro" id="IPR004095">
    <property type="entry name" value="TGS"/>
</dbReference>
<dbReference type="SUPFAM" id="SSF109604">
    <property type="entry name" value="HD-domain/PDEase-like"/>
    <property type="match status" value="1"/>
</dbReference>
<dbReference type="Pfam" id="PF13328">
    <property type="entry name" value="HD_4"/>
    <property type="match status" value="1"/>
</dbReference>
<gene>
    <name evidence="4" type="ORF">BS329_19965</name>
</gene>
<protein>
    <recommendedName>
        <fullName evidence="3">TGS domain-containing protein</fullName>
    </recommendedName>
</protein>
<dbReference type="GO" id="GO:0015969">
    <property type="term" value="P:guanosine tetraphosphate metabolic process"/>
    <property type="evidence" value="ECO:0007669"/>
    <property type="project" value="InterPro"/>
</dbReference>
<dbReference type="EMBL" id="MQUQ01000010">
    <property type="protein sequence ID" value="OLZ50682.1"/>
    <property type="molecule type" value="Genomic_DNA"/>
</dbReference>
<comment type="caution">
    <text evidence="4">The sequence shown here is derived from an EMBL/GenBank/DDBJ whole genome shotgun (WGS) entry which is preliminary data.</text>
</comment>
<dbReference type="Pfam" id="PF13365">
    <property type="entry name" value="Trypsin_2"/>
    <property type="match status" value="1"/>
</dbReference>
<name>A0A1R0KS90_9PSEU</name>
<dbReference type="PANTHER" id="PTHR21262:SF31">
    <property type="entry name" value="GTP PYROPHOSPHOKINASE"/>
    <property type="match status" value="1"/>
</dbReference>
<dbReference type="STRING" id="76021.BS329_19965"/>
<evidence type="ECO:0000313" key="4">
    <source>
        <dbReference type="EMBL" id="OLZ50682.1"/>
    </source>
</evidence>
<dbReference type="Pfam" id="PF04607">
    <property type="entry name" value="RelA_SpoT"/>
    <property type="match status" value="1"/>
</dbReference>
<comment type="pathway">
    <text evidence="2">Purine metabolism.</text>
</comment>
<proteinExistence type="inferred from homology"/>
<dbReference type="SMART" id="SM00471">
    <property type="entry name" value="HDc"/>
    <property type="match status" value="1"/>
</dbReference>
<dbReference type="CDD" id="cd05399">
    <property type="entry name" value="NT_Rel-Spo_like"/>
    <property type="match status" value="1"/>
</dbReference>
<evidence type="ECO:0000259" key="3">
    <source>
        <dbReference type="PROSITE" id="PS51880"/>
    </source>
</evidence>